<gene>
    <name evidence="1" type="ORF">MUK42_14650</name>
</gene>
<dbReference type="EMBL" id="CP097511">
    <property type="protein sequence ID" value="URE47254.1"/>
    <property type="molecule type" value="Genomic_DNA"/>
</dbReference>
<name>A0A9E7LE87_9LILI</name>
<dbReference type="Proteomes" id="UP001055439">
    <property type="component" value="Chromosome 9"/>
</dbReference>
<keyword evidence="2" id="KW-1185">Reference proteome</keyword>
<proteinExistence type="predicted"/>
<dbReference type="OrthoDB" id="7344096at2759"/>
<evidence type="ECO:0000313" key="1">
    <source>
        <dbReference type="EMBL" id="URE47254.1"/>
    </source>
</evidence>
<accession>A0A9E7LE87</accession>
<organism evidence="1 2">
    <name type="scientific">Musa troglodytarum</name>
    <name type="common">fe'i banana</name>
    <dbReference type="NCBI Taxonomy" id="320322"/>
    <lineage>
        <taxon>Eukaryota</taxon>
        <taxon>Viridiplantae</taxon>
        <taxon>Streptophyta</taxon>
        <taxon>Embryophyta</taxon>
        <taxon>Tracheophyta</taxon>
        <taxon>Spermatophyta</taxon>
        <taxon>Magnoliopsida</taxon>
        <taxon>Liliopsida</taxon>
        <taxon>Zingiberales</taxon>
        <taxon>Musaceae</taxon>
        <taxon>Musa</taxon>
    </lineage>
</organism>
<evidence type="ECO:0000313" key="2">
    <source>
        <dbReference type="Proteomes" id="UP001055439"/>
    </source>
</evidence>
<sequence>MAERRFRVSLPRGASRELTGDPHRTQILCRVSYGDARSVPSSNLLSVRFDVLQLPPPPPMPMPTPACVGGGLWTGLSLTLAVALALAHSSFSCVYINSEKLEDRHKHQKPIKHAHRQKLSL</sequence>
<reference evidence="1" key="1">
    <citation type="submission" date="2022-05" db="EMBL/GenBank/DDBJ databases">
        <title>The Musa troglodytarum L. genome provides insights into the mechanism of non-climacteric behaviour and enrichment of carotenoids.</title>
        <authorList>
            <person name="Wang J."/>
        </authorList>
    </citation>
    <scope>NUCLEOTIDE SEQUENCE</scope>
    <source>
        <tissue evidence="1">Leaf</tissue>
    </source>
</reference>
<dbReference type="AlphaFoldDB" id="A0A9E7LE87"/>
<protein>
    <submittedName>
        <fullName evidence="1">Uncharacterized protein</fullName>
    </submittedName>
</protein>